<organism evidence="4 5">
    <name type="scientific">Amycolatopsis taiwanensis</name>
    <dbReference type="NCBI Taxonomy" id="342230"/>
    <lineage>
        <taxon>Bacteria</taxon>
        <taxon>Bacillati</taxon>
        <taxon>Actinomycetota</taxon>
        <taxon>Actinomycetes</taxon>
        <taxon>Pseudonocardiales</taxon>
        <taxon>Pseudonocardiaceae</taxon>
        <taxon>Amycolatopsis</taxon>
    </lineage>
</organism>
<comment type="caution">
    <text evidence="4">The sequence shown here is derived from an EMBL/GenBank/DDBJ whole genome shotgun (WGS) entry which is preliminary data.</text>
</comment>
<feature type="region of interest" description="Disordered" evidence="1">
    <location>
        <begin position="158"/>
        <end position="189"/>
    </location>
</feature>
<evidence type="ECO:0000313" key="4">
    <source>
        <dbReference type="EMBL" id="GLY67484.1"/>
    </source>
</evidence>
<evidence type="ECO:0000256" key="1">
    <source>
        <dbReference type="SAM" id="MobiDB-lite"/>
    </source>
</evidence>
<reference evidence="4" key="1">
    <citation type="submission" date="2023-03" db="EMBL/GenBank/DDBJ databases">
        <title>Amycolatopsis taiwanensis NBRC 103393.</title>
        <authorList>
            <person name="Ichikawa N."/>
            <person name="Sato H."/>
            <person name="Tonouchi N."/>
        </authorList>
    </citation>
    <scope>NUCLEOTIDE SEQUENCE</scope>
    <source>
        <strain evidence="4">NBRC 103393</strain>
    </source>
</reference>
<keyword evidence="2" id="KW-1133">Transmembrane helix</keyword>
<keyword evidence="5" id="KW-1185">Reference proteome</keyword>
<keyword evidence="2" id="KW-0812">Transmembrane</keyword>
<dbReference type="Proteomes" id="UP001165136">
    <property type="component" value="Unassembled WGS sequence"/>
</dbReference>
<name>A0A9W6R1K8_9PSEU</name>
<feature type="signal peptide" evidence="3">
    <location>
        <begin position="1"/>
        <end position="30"/>
    </location>
</feature>
<sequence length="284" mass="28329">MRNRLASRVLAAAALAMVFTIGFFPGTASAGTVLAEACTGMVIGNIGDQVAVQGKDLADVVRAGAAEQEIFLHLNGVDPAKLAQEISNQGVLTVAEIPDSAVSALGGDQVATAVTQALRSADGLGLVADQKQKTLDSIGHHVAESCGLTLYAGNYSPPAASPTSQNAGAPPPGLPVPQAPASSGAAVPPRDYGNTPVAVPGLAAPPEAKYPAGAPMPNVLSPEVSTLPGETQSQADVRNTGNASVLAGNDAPTGAVQLPMLLAVVALAGVSAALVRTWVLRKVS</sequence>
<feature type="transmembrane region" description="Helical" evidence="2">
    <location>
        <begin position="258"/>
        <end position="279"/>
    </location>
</feature>
<protein>
    <submittedName>
        <fullName evidence="4">Uncharacterized protein</fullName>
    </submittedName>
</protein>
<dbReference type="EMBL" id="BSTI01000008">
    <property type="protein sequence ID" value="GLY67484.1"/>
    <property type="molecule type" value="Genomic_DNA"/>
</dbReference>
<gene>
    <name evidence="4" type="ORF">Atai01_41030</name>
</gene>
<evidence type="ECO:0000256" key="3">
    <source>
        <dbReference type="SAM" id="SignalP"/>
    </source>
</evidence>
<evidence type="ECO:0000313" key="5">
    <source>
        <dbReference type="Proteomes" id="UP001165136"/>
    </source>
</evidence>
<keyword evidence="2" id="KW-0472">Membrane</keyword>
<dbReference type="RefSeq" id="WP_285487824.1">
    <property type="nucleotide sequence ID" value="NZ_BSTI01000008.1"/>
</dbReference>
<evidence type="ECO:0000256" key="2">
    <source>
        <dbReference type="SAM" id="Phobius"/>
    </source>
</evidence>
<dbReference type="AlphaFoldDB" id="A0A9W6R1K8"/>
<feature type="chain" id="PRO_5040809899" evidence="3">
    <location>
        <begin position="31"/>
        <end position="284"/>
    </location>
</feature>
<proteinExistence type="predicted"/>
<accession>A0A9W6R1K8</accession>
<feature type="compositionally biased region" description="Pro residues" evidence="1">
    <location>
        <begin position="169"/>
        <end position="178"/>
    </location>
</feature>
<keyword evidence="3" id="KW-0732">Signal</keyword>